<gene>
    <name evidence="2" type="ORF">L0F81_00240</name>
</gene>
<sequence>MTAVVIMTVADRIIAELEELHAEETSPGMAAVARSLARAIDASDAPTAKAVVARELRSIMADLRKLAPVGEEGDTVDDITRQREKRRAAAREQAAGG</sequence>
<name>A0ABS9J841_9ACTN</name>
<keyword evidence="3" id="KW-1185">Reference proteome</keyword>
<organism evidence="2 3">
    <name type="scientific">Streptomyces tricolor</name>
    <dbReference type="NCBI Taxonomy" id="68277"/>
    <lineage>
        <taxon>Bacteria</taxon>
        <taxon>Bacillati</taxon>
        <taxon>Actinomycetota</taxon>
        <taxon>Actinomycetes</taxon>
        <taxon>Kitasatosporales</taxon>
        <taxon>Streptomycetaceae</taxon>
        <taxon>Streptomyces</taxon>
        <taxon>Streptomyces violaceoruber group</taxon>
    </lineage>
</organism>
<protein>
    <submittedName>
        <fullName evidence="2">Uncharacterized protein</fullName>
    </submittedName>
</protein>
<dbReference type="RefSeq" id="WP_237480821.1">
    <property type="nucleotide sequence ID" value="NZ_JAKKZF010000001.1"/>
</dbReference>
<proteinExistence type="predicted"/>
<dbReference type="Proteomes" id="UP001299012">
    <property type="component" value="Unassembled WGS sequence"/>
</dbReference>
<comment type="caution">
    <text evidence="2">The sequence shown here is derived from an EMBL/GenBank/DDBJ whole genome shotgun (WGS) entry which is preliminary data.</text>
</comment>
<evidence type="ECO:0000313" key="3">
    <source>
        <dbReference type="Proteomes" id="UP001299012"/>
    </source>
</evidence>
<accession>A0ABS9J841</accession>
<evidence type="ECO:0000256" key="1">
    <source>
        <dbReference type="SAM" id="MobiDB-lite"/>
    </source>
</evidence>
<feature type="compositionally biased region" description="Basic and acidic residues" evidence="1">
    <location>
        <begin position="78"/>
        <end position="90"/>
    </location>
</feature>
<feature type="region of interest" description="Disordered" evidence="1">
    <location>
        <begin position="71"/>
        <end position="97"/>
    </location>
</feature>
<dbReference type="EMBL" id="JAKKZF010000001">
    <property type="protein sequence ID" value="MCG0061728.1"/>
    <property type="molecule type" value="Genomic_DNA"/>
</dbReference>
<evidence type="ECO:0000313" key="2">
    <source>
        <dbReference type="EMBL" id="MCG0061728.1"/>
    </source>
</evidence>
<reference evidence="2 3" key="1">
    <citation type="submission" date="2022-01" db="EMBL/GenBank/DDBJ databases">
        <title>Draft Genome Sequences of Seven Type Strains of the Genus Streptomyces.</title>
        <authorList>
            <person name="Aziz S."/>
            <person name="Coretto E."/>
            <person name="Chronakova A."/>
            <person name="Sproer C."/>
            <person name="Huber K."/>
            <person name="Nouioui I."/>
            <person name="Gross H."/>
        </authorList>
    </citation>
    <scope>NUCLEOTIDE SEQUENCE [LARGE SCALE GENOMIC DNA]</scope>
    <source>
        <strain evidence="2 3">DSM 41685</strain>
    </source>
</reference>